<feature type="region of interest" description="Disordered" evidence="13">
    <location>
        <begin position="2221"/>
        <end position="2249"/>
    </location>
</feature>
<proteinExistence type="inferred from homology"/>
<evidence type="ECO:0000256" key="3">
    <source>
        <dbReference type="ARBA" id="ARBA00009714"/>
    </source>
</evidence>
<feature type="region of interest" description="Disordered" evidence="13">
    <location>
        <begin position="293"/>
        <end position="361"/>
    </location>
</feature>
<feature type="compositionally biased region" description="Polar residues" evidence="13">
    <location>
        <begin position="922"/>
        <end position="933"/>
    </location>
</feature>
<feature type="compositionally biased region" description="Low complexity" evidence="13">
    <location>
        <begin position="893"/>
        <end position="903"/>
    </location>
</feature>
<feature type="compositionally biased region" description="Low complexity" evidence="13">
    <location>
        <begin position="347"/>
        <end position="357"/>
    </location>
</feature>
<dbReference type="GO" id="GO:0043495">
    <property type="term" value="F:protein-membrane adaptor activity"/>
    <property type="evidence" value="ECO:0007669"/>
    <property type="project" value="TreeGrafter"/>
</dbReference>
<feature type="region of interest" description="Disordered" evidence="13">
    <location>
        <begin position="457"/>
        <end position="477"/>
    </location>
</feature>
<feature type="compositionally biased region" description="Pro residues" evidence="13">
    <location>
        <begin position="735"/>
        <end position="748"/>
    </location>
</feature>
<evidence type="ECO:0000256" key="1">
    <source>
        <dbReference type="ARBA" id="ARBA00004406"/>
    </source>
</evidence>
<evidence type="ECO:0000256" key="4">
    <source>
        <dbReference type="ARBA" id="ARBA00018070"/>
    </source>
</evidence>
<protein>
    <recommendedName>
        <fullName evidence="4">Autophagy-related protein 2</fullName>
    </recommendedName>
</protein>
<feature type="region of interest" description="Disordered" evidence="13">
    <location>
        <begin position="976"/>
        <end position="997"/>
    </location>
</feature>
<sequence length="2344" mass="258087">MFNYIPRQIQLKLFRYALSKLDFLDHSTYDVERDFNLSLGLKNELEMRNIGLNLDKLSSMLPLPSSVSINNAKILLLHIRIPTDFHKSPVKVTVSSVIIDAEILADLSATSPDTPSSPEITGRHDVKEPFKLPSGMDLTSSFIQDHPAEAEEVDAVLQSNLSNSMLDAEDDMDGDEYFDDAGIGAPLTFWDFVPSFFERLVDRIEMDIKDISLRLTMPDVSNSQAPLLNSPVDNLTVEFNIESLEIEGVAAADNADQAAASRPRATKTGMRAVRMDGISLSLIGLPDFFESPIPFPPANPGDTDTVTSGSTVLPQDPRASILTETQPEIPTNIQSPSHQIPAEYRSSRPSSRHSQPSAHEPLSFNHDFFARMEEPPQNYETLQPFPPPSPVSNISRTSSSQGSIRSDEINSELLSRSFLQPESEHGLSHSDLRSNLSDDEREMGYLSQQRNIGLPMIDNRVVLPEDDSDEDSLKDEPRDLDLFQEPNTKFFGVTSSVGPTERSPFSSDAVFQPEALHQPSEQRIVVPIPRPAPTVSISQTLSHLEAMNAEFEQHPATDEYTYYEESPDDANEYSNPDLLYLSQPVRSPGIQSPGSSIAGSDMHQADDDHSAERPYTETSEQQVEPKVTYTDADDKDSSESGSVYESYPPSEQDDMPSFISPAQDEPIGSAPTSDTPATSSAVQPDDLTLTIPSEDAASQSDLNLDFQQRHLMNDDNYKVPKDTASFLFQSHTRLTPPPQLPSISPSPPHIEEDPQMESPAEESNSEGSESALAESMLFSHEEAGSLYLSAMGSSQPLDDAPRAPSPAAEQVVTSSIDSLRFKMPDVLIKKSLLKINYVDIFVPGIASAPTASPIASESGSASSTENMIDSAYPAIPGAFSVYAASRSRRKAAADPASSSQASRSRTKPSVSFQTHTDKPAGPSQQPTQDTPESANDKSRVDVEIGTVELSIDLTVGKKLIVILPKIIDFLHLGQSETPSVPTKETTSESKTPPKSDTPRLALSLALLNITLVDKMPGRTLPMKAPGDVSLPRSSLPDVGGYDPMSILTLSITRLIFQQKSSIDSKTGTPQSLTDVLLHGCSVKVSGHEIIGFVPKQRPDRPRSERGGNTDSVLSLSIIDSKEKRQIRVRTVALKFYFPTQELEDMLSYFGGLESMLSLASSSNLSSREPSVPSTVTASRGSEKKDSATTEKQTTLAIDVIGITIELFVSDSIGGIGLSTSPIKIVSTKSNGYSIRIPSLAIFGPDVAVSDATEAASTLLVLNNISIGFDNSPDENDLERLLGMITPSIDRYDNDEEIMVDVLLRQRRRGSVVRVDIGGVSGHMNELRDVSRFMAIAEELAKMATVAKYIPQDERPGMLTLVFVEKVTLQVFAGEEVQDFQFKLGALEICHVAAPALLAVTLGQLSLNRNDVEEWIGESLPRALAILNEKDKNRPMVRVRMIGDEPEPEVKTKIWNTRLEYHVKPVLALLSLTEKDTPDVIATNMVDSIANLAERELSKRLADSDTTAKKESSGSKGQPLRLNLGLSGICIALNPITSDAKALFIVQDGSFICGLSSQQPFSATLILHKANFVAIDNRSSLTTAQRPRADIKGHKNGPKEDLYQYTSQGYVSILTMTSAKVNLKLEDDEYSDEKNMSINVEDVFVVVESCADSTQTVIGVLNGLKPPLPESEEIKYMTEIMPVDVFANLDEDAFVPTGDNLLGSPPRNLRSLEDMPEDLLDDEVPFNSQLIESYYPSAALPSTGAPSERANIPFQPPLNSFHEQVRVVAEEPLTFDDSYFKAASKDAAENEPKIIPRRASIKASVRNVQLIWNLHDGYDWPKTRETISNAVKKVEERASSRRRRHVEPHPISDDFEDEEESETYDVLFNSIYITLPMHRDPKDLSKDIQNQIRGFYDTPSETGSYAPTAATFDSQAPSSRAPQARGWDRKYRRSQRNTMQFELKGVDVDFTIFAPDGLEVQNSVDIRVNDVRVTENVRTSTWRMFLTYMREAGSREKGLPMAHIHVDTLRPIPELAATELSLKVKLLPLRLHVDQDALEFLTRFFEFKDPDAVKPGAKVEEPFIQRCEIDTVRVKLDFKPKRVDYAGLRSGRTTEFMNFFILEEADMELRHVALNGVSGFERLGKDLNNIWMPDIKQNQLPGVLAGVAPFRSLVNIGTGVRDLVKVPVMEYRKDGRLVRSIKKGTQHFVKTSGSEVARLGAKLAIGTQNILEKTEEFLVGEPAPRRQYGNYRESGSGDEEGDSSGATFSPYADQPLGVYRGLVQAKQGFTRNMTEAKEAIMRVPSEAAQGGSAKSAAAAVLRAAPTAVIRPMIGVTEAVHQTLHGIDNTIDKEKRDKLDDKYKRR</sequence>
<feature type="compositionally biased region" description="Acidic residues" evidence="13">
    <location>
        <begin position="753"/>
        <end position="764"/>
    </location>
</feature>
<evidence type="ECO:0000313" key="15">
    <source>
        <dbReference type="Proteomes" id="UP001375240"/>
    </source>
</evidence>
<feature type="region of interest" description="Disordered" evidence="13">
    <location>
        <begin position="564"/>
        <end position="702"/>
    </location>
</feature>
<feature type="region of interest" description="Disordered" evidence="13">
    <location>
        <begin position="1163"/>
        <end position="1190"/>
    </location>
</feature>
<dbReference type="Proteomes" id="UP001375240">
    <property type="component" value="Unassembled WGS sequence"/>
</dbReference>
<dbReference type="PANTHER" id="PTHR13190">
    <property type="entry name" value="AUTOPHAGY-RELATED 2, ISOFORM A"/>
    <property type="match status" value="1"/>
</dbReference>
<comment type="catalytic activity">
    <reaction evidence="12">
        <text>a 1,2-diacyl-sn-glycero-3-phosphocholine(in) = a 1,2-diacyl-sn-glycero-3-phosphocholine(out)</text>
        <dbReference type="Rhea" id="RHEA:38571"/>
        <dbReference type="ChEBI" id="CHEBI:57643"/>
    </reaction>
</comment>
<evidence type="ECO:0000256" key="7">
    <source>
        <dbReference type="ARBA" id="ARBA00023006"/>
    </source>
</evidence>
<dbReference type="InterPro" id="IPR026849">
    <property type="entry name" value="ATG2"/>
</dbReference>
<feature type="region of interest" description="Disordered" evidence="13">
    <location>
        <begin position="728"/>
        <end position="773"/>
    </location>
</feature>
<evidence type="ECO:0000256" key="2">
    <source>
        <dbReference type="ARBA" id="ARBA00004623"/>
    </source>
</evidence>
<keyword evidence="8" id="KW-0445">Lipid transport</keyword>
<evidence type="ECO:0000256" key="9">
    <source>
        <dbReference type="ARBA" id="ARBA00023136"/>
    </source>
</evidence>
<evidence type="ECO:0000256" key="8">
    <source>
        <dbReference type="ARBA" id="ARBA00023055"/>
    </source>
</evidence>
<evidence type="ECO:0000256" key="5">
    <source>
        <dbReference type="ARBA" id="ARBA00022448"/>
    </source>
</evidence>
<feature type="compositionally biased region" description="Polar residues" evidence="13">
    <location>
        <begin position="302"/>
        <end position="313"/>
    </location>
</feature>
<dbReference type="GO" id="GO:0000422">
    <property type="term" value="P:autophagy of mitochondrion"/>
    <property type="evidence" value="ECO:0007669"/>
    <property type="project" value="TreeGrafter"/>
</dbReference>
<comment type="caution">
    <text evidence="14">The sequence shown here is derived from an EMBL/GenBank/DDBJ whole genome shotgun (WGS) entry which is preliminary data.</text>
</comment>
<feature type="region of interest" description="Disordered" evidence="13">
    <location>
        <begin position="1902"/>
        <end position="1930"/>
    </location>
</feature>
<accession>A0AAV9UFW9</accession>
<keyword evidence="9" id="KW-0472">Membrane</keyword>
<organism evidence="14 15">
    <name type="scientific">Orbilia brochopaga</name>
    <dbReference type="NCBI Taxonomy" id="3140254"/>
    <lineage>
        <taxon>Eukaryota</taxon>
        <taxon>Fungi</taxon>
        <taxon>Dikarya</taxon>
        <taxon>Ascomycota</taxon>
        <taxon>Pezizomycotina</taxon>
        <taxon>Orbiliomycetes</taxon>
        <taxon>Orbiliales</taxon>
        <taxon>Orbiliaceae</taxon>
        <taxon>Orbilia</taxon>
    </lineage>
</organism>
<evidence type="ECO:0000313" key="14">
    <source>
        <dbReference type="EMBL" id="KAK6339018.1"/>
    </source>
</evidence>
<keyword evidence="15" id="KW-1185">Reference proteome</keyword>
<comment type="catalytic activity">
    <reaction evidence="11">
        <text>a 1,2-diacyl-sn-glycero-3-phosphoethanolamine(in) = a 1,2-diacyl-sn-glycero-3-phosphoethanolamine(out)</text>
        <dbReference type="Rhea" id="RHEA:38895"/>
        <dbReference type="ChEBI" id="CHEBI:64612"/>
    </reaction>
</comment>
<dbReference type="EMBL" id="JAVHNQ010000009">
    <property type="protein sequence ID" value="KAK6339018.1"/>
    <property type="molecule type" value="Genomic_DNA"/>
</dbReference>
<dbReference type="GO" id="GO:0034045">
    <property type="term" value="C:phagophore assembly site membrane"/>
    <property type="evidence" value="ECO:0007669"/>
    <property type="project" value="UniProtKB-SubCell"/>
</dbReference>
<name>A0AAV9UFW9_9PEZI</name>
<dbReference type="GO" id="GO:0006869">
    <property type="term" value="P:lipid transport"/>
    <property type="evidence" value="ECO:0007669"/>
    <property type="project" value="UniProtKB-KW"/>
</dbReference>
<feature type="compositionally biased region" description="Polar residues" evidence="13">
    <location>
        <begin position="322"/>
        <end position="338"/>
    </location>
</feature>
<feature type="compositionally biased region" description="Low complexity" evidence="13">
    <location>
        <begin position="392"/>
        <end position="404"/>
    </location>
</feature>
<feature type="compositionally biased region" description="Acidic residues" evidence="13">
    <location>
        <begin position="464"/>
        <end position="473"/>
    </location>
</feature>
<dbReference type="PANTHER" id="PTHR13190:SF1">
    <property type="entry name" value="AUTOPHAGY-RELATED 2, ISOFORM A"/>
    <property type="match status" value="1"/>
</dbReference>
<feature type="compositionally biased region" description="Polar residues" evidence="13">
    <location>
        <begin position="589"/>
        <end position="598"/>
    </location>
</feature>
<evidence type="ECO:0000256" key="10">
    <source>
        <dbReference type="ARBA" id="ARBA00024479"/>
    </source>
</evidence>
<evidence type="ECO:0000256" key="12">
    <source>
        <dbReference type="ARBA" id="ARBA00024631"/>
    </source>
</evidence>
<dbReference type="GO" id="GO:0005789">
    <property type="term" value="C:endoplasmic reticulum membrane"/>
    <property type="evidence" value="ECO:0007669"/>
    <property type="project" value="UniProtKB-SubCell"/>
</dbReference>
<reference evidence="14 15" key="1">
    <citation type="submission" date="2019-10" db="EMBL/GenBank/DDBJ databases">
        <authorList>
            <person name="Palmer J.M."/>
        </authorList>
    </citation>
    <scope>NUCLEOTIDE SEQUENCE [LARGE SCALE GENOMIC DNA]</scope>
    <source>
        <strain evidence="14 15">TWF696</strain>
    </source>
</reference>
<feature type="region of interest" description="Disordered" evidence="13">
    <location>
        <begin position="1836"/>
        <end position="1857"/>
    </location>
</feature>
<dbReference type="GO" id="GO:0034727">
    <property type="term" value="P:piecemeal microautophagy of the nucleus"/>
    <property type="evidence" value="ECO:0007669"/>
    <property type="project" value="TreeGrafter"/>
</dbReference>
<dbReference type="GO" id="GO:0000045">
    <property type="term" value="P:autophagosome assembly"/>
    <property type="evidence" value="ECO:0007669"/>
    <property type="project" value="TreeGrafter"/>
</dbReference>
<evidence type="ECO:0000256" key="11">
    <source>
        <dbReference type="ARBA" id="ARBA00024615"/>
    </source>
</evidence>
<keyword evidence="5" id="KW-0813">Transport</keyword>
<comment type="catalytic activity">
    <reaction evidence="10">
        <text>a 1,2-diacyl-sn-glycero-3-phospho-L-serine(in) = a 1,2-diacyl-sn-glycero-3-phospho-L-serine(out)</text>
        <dbReference type="Rhea" id="RHEA:38663"/>
        <dbReference type="ChEBI" id="CHEBI:57262"/>
    </reaction>
</comment>
<dbReference type="GO" id="GO:0061908">
    <property type="term" value="C:phagophore"/>
    <property type="evidence" value="ECO:0007669"/>
    <property type="project" value="TreeGrafter"/>
</dbReference>
<dbReference type="Pfam" id="PF13329">
    <property type="entry name" value="ATG2_CAD"/>
    <property type="match status" value="1"/>
</dbReference>
<feature type="compositionally biased region" description="Basic and acidic residues" evidence="13">
    <location>
        <begin position="985"/>
        <end position="997"/>
    </location>
</feature>
<comment type="subcellular location">
    <subcellularLocation>
        <location evidence="1">Endoplasmic reticulum membrane</location>
        <topology evidence="1">Peripheral membrane protein</topology>
    </subcellularLocation>
    <subcellularLocation>
        <location evidence="2">Preautophagosomal structure membrane</location>
        <topology evidence="2">Peripheral membrane protein</topology>
    </subcellularLocation>
</comment>
<comment type="similarity">
    <text evidence="3">Belongs to the ATG2 family.</text>
</comment>
<gene>
    <name evidence="14" type="primary">ATG2</name>
    <name evidence="14" type="ORF">TWF696_009814</name>
</gene>
<evidence type="ECO:0000256" key="13">
    <source>
        <dbReference type="SAM" id="MobiDB-lite"/>
    </source>
</evidence>
<feature type="region of interest" description="Disordered" evidence="13">
    <location>
        <begin position="891"/>
        <end position="939"/>
    </location>
</feature>
<dbReference type="GO" id="GO:0061723">
    <property type="term" value="P:glycophagy"/>
    <property type="evidence" value="ECO:0007669"/>
    <property type="project" value="TreeGrafter"/>
</dbReference>
<feature type="compositionally biased region" description="Low complexity" evidence="13">
    <location>
        <begin position="669"/>
        <end position="681"/>
    </location>
</feature>
<dbReference type="GO" id="GO:0032266">
    <property type="term" value="F:phosphatidylinositol-3-phosphate binding"/>
    <property type="evidence" value="ECO:0007669"/>
    <property type="project" value="TreeGrafter"/>
</dbReference>
<feature type="compositionally biased region" description="Low complexity" evidence="13">
    <location>
        <begin position="1163"/>
        <end position="1173"/>
    </location>
</feature>
<keyword evidence="7" id="KW-0072">Autophagy</keyword>
<feature type="compositionally biased region" description="Basic and acidic residues" evidence="13">
    <location>
        <begin position="603"/>
        <end position="615"/>
    </location>
</feature>
<evidence type="ECO:0000256" key="6">
    <source>
        <dbReference type="ARBA" id="ARBA00022824"/>
    </source>
</evidence>
<keyword evidence="6" id="KW-0256">Endoplasmic reticulum</keyword>
<feature type="compositionally biased region" description="Polar residues" evidence="13">
    <location>
        <begin position="1902"/>
        <end position="1920"/>
    </location>
</feature>
<dbReference type="GO" id="GO:0061709">
    <property type="term" value="P:reticulophagy"/>
    <property type="evidence" value="ECO:0007669"/>
    <property type="project" value="TreeGrafter"/>
</dbReference>
<feature type="region of interest" description="Disordered" evidence="13">
    <location>
        <begin position="378"/>
        <end position="405"/>
    </location>
</feature>